<feature type="domain" description="P/Homo B" evidence="18">
    <location>
        <begin position="465"/>
        <end position="615"/>
    </location>
</feature>
<feature type="signal peptide" evidence="17">
    <location>
        <begin position="1"/>
        <end position="20"/>
    </location>
</feature>
<evidence type="ECO:0000256" key="16">
    <source>
        <dbReference type="SAM" id="Phobius"/>
    </source>
</evidence>
<dbReference type="STRING" id="686832.A0A0C2Y4J1"/>
<keyword evidence="20" id="KW-1185">Reference proteome</keyword>
<dbReference type="GO" id="GO:0000139">
    <property type="term" value="C:Golgi membrane"/>
    <property type="evidence" value="ECO:0007669"/>
    <property type="project" value="TreeGrafter"/>
</dbReference>
<feature type="transmembrane region" description="Helical" evidence="16">
    <location>
        <begin position="697"/>
        <end position="717"/>
    </location>
</feature>
<dbReference type="PANTHER" id="PTHR42884:SF14">
    <property type="entry name" value="NEUROENDOCRINE CONVERTASE 1"/>
    <property type="match status" value="1"/>
</dbReference>
<keyword evidence="9 16" id="KW-1133">Transmembrane helix</keyword>
<evidence type="ECO:0000256" key="12">
    <source>
        <dbReference type="ARBA" id="ARBA00023180"/>
    </source>
</evidence>
<keyword evidence="5 17" id="KW-0732">Signal</keyword>
<evidence type="ECO:0000256" key="9">
    <source>
        <dbReference type="ARBA" id="ARBA00022989"/>
    </source>
</evidence>
<dbReference type="InterPro" id="IPR022398">
    <property type="entry name" value="Peptidase_S8_His-AS"/>
</dbReference>
<feature type="active site" description="Charge relay system" evidence="13 14">
    <location>
        <position position="179"/>
    </location>
</feature>
<evidence type="ECO:0000256" key="15">
    <source>
        <dbReference type="SAM" id="MobiDB-lite"/>
    </source>
</evidence>
<keyword evidence="10 16" id="KW-0472">Membrane</keyword>
<reference evidence="19 20" key="1">
    <citation type="submission" date="2014-04" db="EMBL/GenBank/DDBJ databases">
        <authorList>
            <consortium name="DOE Joint Genome Institute"/>
            <person name="Kuo A."/>
            <person name="Gay G."/>
            <person name="Dore J."/>
            <person name="Kohler A."/>
            <person name="Nagy L.G."/>
            <person name="Floudas D."/>
            <person name="Copeland A."/>
            <person name="Barry K.W."/>
            <person name="Cichocki N."/>
            <person name="Veneault-Fourrey C."/>
            <person name="LaButti K."/>
            <person name="Lindquist E.A."/>
            <person name="Lipzen A."/>
            <person name="Lundell T."/>
            <person name="Morin E."/>
            <person name="Murat C."/>
            <person name="Sun H."/>
            <person name="Tunlid A."/>
            <person name="Henrissat B."/>
            <person name="Grigoriev I.V."/>
            <person name="Hibbett D.S."/>
            <person name="Martin F."/>
            <person name="Nordberg H.P."/>
            <person name="Cantor M.N."/>
            <person name="Hua S.X."/>
        </authorList>
    </citation>
    <scope>NUCLEOTIDE SEQUENCE [LARGE SCALE GENOMIC DNA]</scope>
    <source>
        <strain evidence="20">h7</strain>
    </source>
</reference>
<feature type="chain" id="PRO_5002159373" description="P/Homo B domain-containing protein" evidence="17">
    <location>
        <begin position="21"/>
        <end position="837"/>
    </location>
</feature>
<dbReference type="PROSITE" id="PS00137">
    <property type="entry name" value="SUBTILASE_HIS"/>
    <property type="match status" value="1"/>
</dbReference>
<dbReference type="InterPro" id="IPR034182">
    <property type="entry name" value="Kexin/furin"/>
</dbReference>
<feature type="active site" description="Charge relay system" evidence="13 14">
    <location>
        <position position="217"/>
    </location>
</feature>
<dbReference type="InterPro" id="IPR036852">
    <property type="entry name" value="Peptidase_S8/S53_dom_sf"/>
</dbReference>
<dbReference type="CDD" id="cd04059">
    <property type="entry name" value="Peptidases_S8_Protein_convertases_Kexins_Furin-like"/>
    <property type="match status" value="1"/>
</dbReference>
<feature type="region of interest" description="Disordered" evidence="15">
    <location>
        <begin position="787"/>
        <end position="837"/>
    </location>
</feature>
<accession>A0A0C2Y4J1</accession>
<dbReference type="AlphaFoldDB" id="A0A0C2Y4J1"/>
<comment type="subcellular location">
    <subcellularLocation>
        <location evidence="1">Membrane</location>
    </subcellularLocation>
</comment>
<dbReference type="InterPro" id="IPR015500">
    <property type="entry name" value="Peptidase_S8_subtilisin-rel"/>
</dbReference>
<dbReference type="InterPro" id="IPR002884">
    <property type="entry name" value="P_dom"/>
</dbReference>
<dbReference type="InterPro" id="IPR000209">
    <property type="entry name" value="Peptidase_S8/S53_dom"/>
</dbReference>
<comment type="similarity">
    <text evidence="2">Belongs to the peptidase S8 family. Furin subfamily.</text>
</comment>
<dbReference type="GO" id="GO:0004252">
    <property type="term" value="F:serine-type endopeptidase activity"/>
    <property type="evidence" value="ECO:0007669"/>
    <property type="project" value="UniProtKB-UniRule"/>
</dbReference>
<evidence type="ECO:0000256" key="17">
    <source>
        <dbReference type="SAM" id="SignalP"/>
    </source>
</evidence>
<keyword evidence="4 16" id="KW-0812">Transmembrane</keyword>
<keyword evidence="6 14" id="KW-0378">Hydrolase</keyword>
<sequence>MHFLGVLLASVALSARLSEAATPVKRYYDTHTYYALEHKPSDFGASLDEVAEALGVQVVERAGELQDVWLVRTRHSDLETRNEELDSVISAFQVLREQASSHHEIRSDDILFSRRIVDSVNFLERQTPRHLVKPLGFKDPKFPEQWHLVNDEYPEHMMNTTPVWDMGFTGKGVLTSFLDDGLDFESEDLKDAFDAENSYDFNDHVPLPRPVNDQDHHGTRCAGQVAARRNEVCGVGIAYDAKAAGVRILGGRITTVDEAAALNYGFKKVSVYSCSWGPRDNGQTMEGPSYLIRKAVVNGINHGRDGKGSIFVFASGNGAGFGDQCNFDGYTNSIYSVTVSAIDHMGLHPIYSEACAANMIVAYSSGSGKHIVTTDRGKNECSTWHGGTSAAAPNAVGVFALALQARPELTWRDIQHLCVLTARLVNPDDPDWERTASGRLYSYKYGYGALDASAYVKAAQTWKLVKPQAWIHTKTIQINNGVFHDLGRKKYNYEGGVPIGAKGAEAKMKITKDMMIENNFEALEHIDVRVWISHTRRGDVGVEIISPNGIKSVLAKPRSEDASTSGFPGWRFMTIKHWGENPIGEWTLKISDHNKPGHNGTFLGWNMALWGSAIDPAKAQKFLEPVIDNALPEANQPAHPNATSTSGPSKPTSHPPTSSSSATETLSSAGSGKPMEQDDASEAWYGHITGLLAAQKWYFAALGAVFAFAVGAIIFFWRRRVARQRLENYTSLAADDINMDVVGQNTVMAGQGGTTRALYDALAEPSSEDLPGHNPVYPPSARGLGFHSGFLDDDEPSAGLPKYQDEPDVGVQPSSARQGPALSDSQDSIPRSSRQNE</sequence>
<gene>
    <name evidence="19" type="ORF">M413DRAFT_442741</name>
</gene>
<dbReference type="PROSITE" id="PS51829">
    <property type="entry name" value="P_HOMO_B"/>
    <property type="match status" value="1"/>
</dbReference>
<feature type="compositionally biased region" description="Low complexity" evidence="15">
    <location>
        <begin position="642"/>
        <end position="672"/>
    </location>
</feature>
<dbReference type="FunFam" id="3.40.50.200:FF:000005">
    <property type="entry name" value="Proprotein convertase subtilisin/kexin type 7"/>
    <property type="match status" value="1"/>
</dbReference>
<dbReference type="OrthoDB" id="300641at2759"/>
<dbReference type="Gene3D" id="2.60.120.260">
    <property type="entry name" value="Galactose-binding domain-like"/>
    <property type="match status" value="1"/>
</dbReference>
<dbReference type="PRINTS" id="PR00723">
    <property type="entry name" value="SUBTILISIN"/>
</dbReference>
<evidence type="ECO:0000256" key="5">
    <source>
        <dbReference type="ARBA" id="ARBA00022729"/>
    </source>
</evidence>
<keyword evidence="3 14" id="KW-0645">Protease</keyword>
<keyword evidence="8" id="KW-0106">Calcium</keyword>
<dbReference type="SUPFAM" id="SSF49785">
    <property type="entry name" value="Galactose-binding domain-like"/>
    <property type="match status" value="1"/>
</dbReference>
<evidence type="ECO:0000313" key="20">
    <source>
        <dbReference type="Proteomes" id="UP000053424"/>
    </source>
</evidence>
<evidence type="ECO:0000256" key="6">
    <source>
        <dbReference type="ARBA" id="ARBA00022801"/>
    </source>
</evidence>
<dbReference type="GO" id="GO:0016485">
    <property type="term" value="P:protein processing"/>
    <property type="evidence" value="ECO:0007669"/>
    <property type="project" value="TreeGrafter"/>
</dbReference>
<evidence type="ECO:0000256" key="3">
    <source>
        <dbReference type="ARBA" id="ARBA00022670"/>
    </source>
</evidence>
<evidence type="ECO:0000256" key="14">
    <source>
        <dbReference type="PROSITE-ProRule" id="PRU01240"/>
    </source>
</evidence>
<evidence type="ECO:0000259" key="18">
    <source>
        <dbReference type="PROSITE" id="PS51829"/>
    </source>
</evidence>
<dbReference type="InterPro" id="IPR008979">
    <property type="entry name" value="Galactose-bd-like_sf"/>
</dbReference>
<dbReference type="GO" id="GO:0007323">
    <property type="term" value="P:peptide pheromone maturation"/>
    <property type="evidence" value="ECO:0007669"/>
    <property type="project" value="UniProtKB-ARBA"/>
</dbReference>
<dbReference type="PROSITE" id="PS51892">
    <property type="entry name" value="SUBTILASE"/>
    <property type="match status" value="1"/>
</dbReference>
<feature type="active site" description="Charge relay system" evidence="13 14">
    <location>
        <position position="389"/>
    </location>
</feature>
<evidence type="ECO:0000256" key="11">
    <source>
        <dbReference type="ARBA" id="ARBA00023145"/>
    </source>
</evidence>
<evidence type="ECO:0000256" key="4">
    <source>
        <dbReference type="ARBA" id="ARBA00022692"/>
    </source>
</evidence>
<evidence type="ECO:0000256" key="13">
    <source>
        <dbReference type="PIRSR" id="PIRSR615500-1"/>
    </source>
</evidence>
<dbReference type="Pfam" id="PF01483">
    <property type="entry name" value="P_proprotein"/>
    <property type="match status" value="1"/>
</dbReference>
<dbReference type="Proteomes" id="UP000053424">
    <property type="component" value="Unassembled WGS sequence"/>
</dbReference>
<dbReference type="Gene3D" id="3.40.50.200">
    <property type="entry name" value="Peptidase S8/S53 domain"/>
    <property type="match status" value="1"/>
</dbReference>
<evidence type="ECO:0000256" key="2">
    <source>
        <dbReference type="ARBA" id="ARBA00005325"/>
    </source>
</evidence>
<dbReference type="PANTHER" id="PTHR42884">
    <property type="entry name" value="PROPROTEIN CONVERTASE SUBTILISIN/KEXIN-RELATED"/>
    <property type="match status" value="1"/>
</dbReference>
<organism evidence="19 20">
    <name type="scientific">Hebeloma cylindrosporum</name>
    <dbReference type="NCBI Taxonomy" id="76867"/>
    <lineage>
        <taxon>Eukaryota</taxon>
        <taxon>Fungi</taxon>
        <taxon>Dikarya</taxon>
        <taxon>Basidiomycota</taxon>
        <taxon>Agaricomycotina</taxon>
        <taxon>Agaricomycetes</taxon>
        <taxon>Agaricomycetidae</taxon>
        <taxon>Agaricales</taxon>
        <taxon>Agaricineae</taxon>
        <taxon>Hymenogastraceae</taxon>
        <taxon>Hebeloma</taxon>
    </lineage>
</organism>
<evidence type="ECO:0000256" key="8">
    <source>
        <dbReference type="ARBA" id="ARBA00022837"/>
    </source>
</evidence>
<keyword evidence="7 14" id="KW-0720">Serine protease</keyword>
<name>A0A0C2Y4J1_HEBCY</name>
<evidence type="ECO:0000256" key="1">
    <source>
        <dbReference type="ARBA" id="ARBA00004370"/>
    </source>
</evidence>
<evidence type="ECO:0000313" key="19">
    <source>
        <dbReference type="EMBL" id="KIM44778.1"/>
    </source>
</evidence>
<dbReference type="FunFam" id="2.60.120.260:FF:000026">
    <property type="entry name" value="proprotein convertase subtilisin/kexin type 7"/>
    <property type="match status" value="1"/>
</dbReference>
<dbReference type="InterPro" id="IPR023828">
    <property type="entry name" value="Peptidase_S8_Ser-AS"/>
</dbReference>
<evidence type="ECO:0000256" key="10">
    <source>
        <dbReference type="ARBA" id="ARBA00023136"/>
    </source>
</evidence>
<dbReference type="Pfam" id="PF00082">
    <property type="entry name" value="Peptidase_S8"/>
    <property type="match status" value="1"/>
</dbReference>
<feature type="region of interest" description="Disordered" evidence="15">
    <location>
        <begin position="632"/>
        <end position="678"/>
    </location>
</feature>
<dbReference type="GO" id="GO:0005802">
    <property type="term" value="C:trans-Golgi network"/>
    <property type="evidence" value="ECO:0007669"/>
    <property type="project" value="TreeGrafter"/>
</dbReference>
<dbReference type="EMBL" id="KN831773">
    <property type="protein sequence ID" value="KIM44778.1"/>
    <property type="molecule type" value="Genomic_DNA"/>
</dbReference>
<feature type="compositionally biased region" description="Polar residues" evidence="15">
    <location>
        <begin position="812"/>
        <end position="837"/>
    </location>
</feature>
<dbReference type="SUPFAM" id="SSF52743">
    <property type="entry name" value="Subtilisin-like"/>
    <property type="match status" value="1"/>
</dbReference>
<keyword evidence="11" id="KW-0865">Zymogen</keyword>
<dbReference type="HOGENOM" id="CLU_002976_2_0_1"/>
<protein>
    <recommendedName>
        <fullName evidence="18">P/Homo B domain-containing protein</fullName>
    </recommendedName>
</protein>
<dbReference type="PROSITE" id="PS00138">
    <property type="entry name" value="SUBTILASE_SER"/>
    <property type="match status" value="1"/>
</dbReference>
<evidence type="ECO:0000256" key="7">
    <source>
        <dbReference type="ARBA" id="ARBA00022825"/>
    </source>
</evidence>
<proteinExistence type="inferred from homology"/>
<reference evidence="20" key="2">
    <citation type="submission" date="2015-01" db="EMBL/GenBank/DDBJ databases">
        <title>Evolutionary Origins and Diversification of the Mycorrhizal Mutualists.</title>
        <authorList>
            <consortium name="DOE Joint Genome Institute"/>
            <consortium name="Mycorrhizal Genomics Consortium"/>
            <person name="Kohler A."/>
            <person name="Kuo A."/>
            <person name="Nagy L.G."/>
            <person name="Floudas D."/>
            <person name="Copeland A."/>
            <person name="Barry K.W."/>
            <person name="Cichocki N."/>
            <person name="Veneault-Fourrey C."/>
            <person name="LaButti K."/>
            <person name="Lindquist E.A."/>
            <person name="Lipzen A."/>
            <person name="Lundell T."/>
            <person name="Morin E."/>
            <person name="Murat C."/>
            <person name="Riley R."/>
            <person name="Ohm R."/>
            <person name="Sun H."/>
            <person name="Tunlid A."/>
            <person name="Henrissat B."/>
            <person name="Grigoriev I.V."/>
            <person name="Hibbett D.S."/>
            <person name="Martin F."/>
        </authorList>
    </citation>
    <scope>NUCLEOTIDE SEQUENCE [LARGE SCALE GENOMIC DNA]</scope>
    <source>
        <strain evidence="20">h7</strain>
    </source>
</reference>
<keyword evidence="12" id="KW-0325">Glycoprotein</keyword>